<dbReference type="InterPro" id="IPR036734">
    <property type="entry name" value="Neur_chan_lig-bd_sf"/>
</dbReference>
<name>A0AAD9N2H1_9ANNE</name>
<dbReference type="EMBL" id="JAODUP010000350">
    <property type="protein sequence ID" value="KAK2151809.1"/>
    <property type="molecule type" value="Genomic_DNA"/>
</dbReference>
<accession>A0AAD9N2H1</accession>
<dbReference type="GO" id="GO:0005230">
    <property type="term" value="F:extracellular ligand-gated monoatomic ion channel activity"/>
    <property type="evidence" value="ECO:0007669"/>
    <property type="project" value="InterPro"/>
</dbReference>
<feature type="signal peptide" evidence="1">
    <location>
        <begin position="1"/>
        <end position="19"/>
    </location>
</feature>
<dbReference type="InterPro" id="IPR006201">
    <property type="entry name" value="Neur_channel"/>
</dbReference>
<comment type="caution">
    <text evidence="3">The sequence shown here is derived from an EMBL/GenBank/DDBJ whole genome shotgun (WGS) entry which is preliminary data.</text>
</comment>
<dbReference type="Proteomes" id="UP001208570">
    <property type="component" value="Unassembled WGS sequence"/>
</dbReference>
<keyword evidence="4" id="KW-1185">Reference proteome</keyword>
<proteinExistence type="predicted"/>
<gene>
    <name evidence="3" type="ORF">LSH36_350g04047</name>
</gene>
<protein>
    <recommendedName>
        <fullName evidence="2">Neurotransmitter-gated ion-channel ligand-binding domain-containing protein</fullName>
    </recommendedName>
</protein>
<dbReference type="Pfam" id="PF02931">
    <property type="entry name" value="Neur_chan_LBD"/>
    <property type="match status" value="1"/>
</dbReference>
<feature type="chain" id="PRO_5042076655" description="Neurotransmitter-gated ion-channel ligand-binding domain-containing protein" evidence="1">
    <location>
        <begin position="20"/>
        <end position="230"/>
    </location>
</feature>
<dbReference type="Gene3D" id="2.70.170.10">
    <property type="entry name" value="Neurotransmitter-gated ion-channel ligand-binding domain"/>
    <property type="match status" value="1"/>
</dbReference>
<dbReference type="GO" id="GO:0016020">
    <property type="term" value="C:membrane"/>
    <property type="evidence" value="ECO:0007669"/>
    <property type="project" value="InterPro"/>
</dbReference>
<sequence>MRFYARCILLWMLIYGISAARRKKARGPSNLLHSLMRDYSKLFRPNNGANATEITLGLDIKDVVSLKEGTLQSRITFVAWLKLNWTDARLMWDPDHFSIRDVRLDSSKIWTPDIKLVNSLDPTPNRDWGVRVLISFDGTIRGVMPIQLPVHCGRPRDPHASWECKISFRSWTYTVDDLNLVLERNVSDIGTYNDRVWLITGNEARRTVIRNDGSPERYALLTYVIKLIRH</sequence>
<dbReference type="SUPFAM" id="SSF63712">
    <property type="entry name" value="Nicotinic receptor ligand binding domain-like"/>
    <property type="match status" value="1"/>
</dbReference>
<dbReference type="AlphaFoldDB" id="A0AAD9N2H1"/>
<organism evidence="3 4">
    <name type="scientific">Paralvinella palmiformis</name>
    <dbReference type="NCBI Taxonomy" id="53620"/>
    <lineage>
        <taxon>Eukaryota</taxon>
        <taxon>Metazoa</taxon>
        <taxon>Spiralia</taxon>
        <taxon>Lophotrochozoa</taxon>
        <taxon>Annelida</taxon>
        <taxon>Polychaeta</taxon>
        <taxon>Sedentaria</taxon>
        <taxon>Canalipalpata</taxon>
        <taxon>Terebellida</taxon>
        <taxon>Terebelliformia</taxon>
        <taxon>Alvinellidae</taxon>
        <taxon>Paralvinella</taxon>
    </lineage>
</organism>
<dbReference type="InterPro" id="IPR006202">
    <property type="entry name" value="Neur_chan_lig-bd"/>
</dbReference>
<keyword evidence="1" id="KW-0732">Signal</keyword>
<reference evidence="3" key="1">
    <citation type="journal article" date="2023" name="Mol. Biol. Evol.">
        <title>Third-Generation Sequencing Reveals the Adaptive Role of the Epigenome in Three Deep-Sea Polychaetes.</title>
        <authorList>
            <person name="Perez M."/>
            <person name="Aroh O."/>
            <person name="Sun Y."/>
            <person name="Lan Y."/>
            <person name="Juniper S.K."/>
            <person name="Young C.R."/>
            <person name="Angers B."/>
            <person name="Qian P.Y."/>
        </authorList>
    </citation>
    <scope>NUCLEOTIDE SEQUENCE</scope>
    <source>
        <strain evidence="3">P08H-3</strain>
    </source>
</reference>
<evidence type="ECO:0000313" key="4">
    <source>
        <dbReference type="Proteomes" id="UP001208570"/>
    </source>
</evidence>
<evidence type="ECO:0000313" key="3">
    <source>
        <dbReference type="EMBL" id="KAK2151809.1"/>
    </source>
</evidence>
<dbReference type="PANTHER" id="PTHR18945">
    <property type="entry name" value="NEUROTRANSMITTER GATED ION CHANNEL"/>
    <property type="match status" value="1"/>
</dbReference>
<feature type="domain" description="Neurotransmitter-gated ion-channel ligand-binding" evidence="2">
    <location>
        <begin position="30"/>
        <end position="229"/>
    </location>
</feature>
<evidence type="ECO:0000256" key="1">
    <source>
        <dbReference type="SAM" id="SignalP"/>
    </source>
</evidence>
<dbReference type="GO" id="GO:0004888">
    <property type="term" value="F:transmembrane signaling receptor activity"/>
    <property type="evidence" value="ECO:0007669"/>
    <property type="project" value="InterPro"/>
</dbReference>
<evidence type="ECO:0000259" key="2">
    <source>
        <dbReference type="Pfam" id="PF02931"/>
    </source>
</evidence>